<evidence type="ECO:0000256" key="10">
    <source>
        <dbReference type="SAM" id="MobiDB-lite"/>
    </source>
</evidence>
<keyword evidence="8" id="KW-0143">Chaperone</keyword>
<evidence type="ECO:0000256" key="7">
    <source>
        <dbReference type="ARBA" id="ARBA00023136"/>
    </source>
</evidence>
<dbReference type="Proteomes" id="UP000824001">
    <property type="component" value="Unassembled WGS sequence"/>
</dbReference>
<keyword evidence="7 11" id="KW-0472">Membrane</keyword>
<evidence type="ECO:0000256" key="3">
    <source>
        <dbReference type="ARBA" id="ARBA00022475"/>
    </source>
</evidence>
<evidence type="ECO:0000256" key="5">
    <source>
        <dbReference type="ARBA" id="ARBA00022927"/>
    </source>
</evidence>
<accession>A0A9D1FCA8</accession>
<feature type="region of interest" description="Disordered" evidence="10">
    <location>
        <begin position="396"/>
        <end position="452"/>
    </location>
</feature>
<dbReference type="GO" id="GO:0005886">
    <property type="term" value="C:plasma membrane"/>
    <property type="evidence" value="ECO:0007669"/>
    <property type="project" value="UniProtKB-SubCell"/>
</dbReference>
<keyword evidence="4 9" id="KW-0812">Transmembrane</keyword>
<proteinExistence type="inferred from homology"/>
<sequence>MLDAIATPFGWLMMVLYNLTDNFGWAIILFGIIVALVLLPFMAKSKKSMMRMSRLQPRMMELQKKHEGNPQKLNEEMSRLYRENKVSPLGGCLWSLLPLFIMLALYRAVVKPLTIMMGVPDEMLAPGGAIYDQLQALGYQLSNYTTSTNSFYEQIYQAKFIAENFAQFAALSDKLVPMNFNFIGLDLSMTPQWKFWAFDFSNGTAQTIGLFVLPLISTAMSYFSMFLNRKLQPPVGTTQQQQANASSMKTMMYVMPLMSLWIGFVMPAALCVYWIINSLTGILRETGLTLVFKKQMAKEDEEFNAKERAREEELERKRQETERLRALNATTVNKNTSKKKQQAQAAQAGAERRAAAERAERAARRERLGIAEEEKPASQVGNRRFARGRAYVEERFEHPETAAEATAAAAEASEGVDSIDPDYIDETEIIGVPDTAEDAPETADGEQQENVK</sequence>
<gene>
    <name evidence="13" type="ORF">IAC18_02030</name>
</gene>
<dbReference type="InterPro" id="IPR001708">
    <property type="entry name" value="YidC/ALB3/OXA1/COX18"/>
</dbReference>
<keyword evidence="3" id="KW-1003">Cell membrane</keyword>
<feature type="transmembrane region" description="Helical" evidence="11">
    <location>
        <begin position="203"/>
        <end position="223"/>
    </location>
</feature>
<evidence type="ECO:0000259" key="12">
    <source>
        <dbReference type="Pfam" id="PF02096"/>
    </source>
</evidence>
<name>A0A9D1FCA8_9FIRM</name>
<dbReference type="PANTHER" id="PTHR12428">
    <property type="entry name" value="OXA1"/>
    <property type="match status" value="1"/>
</dbReference>
<evidence type="ECO:0000256" key="4">
    <source>
        <dbReference type="ARBA" id="ARBA00022692"/>
    </source>
</evidence>
<feature type="transmembrane region" description="Helical" evidence="11">
    <location>
        <begin position="253"/>
        <end position="276"/>
    </location>
</feature>
<dbReference type="EMBL" id="DVJK01000057">
    <property type="protein sequence ID" value="HIS66320.1"/>
    <property type="molecule type" value="Genomic_DNA"/>
</dbReference>
<dbReference type="InterPro" id="IPR047196">
    <property type="entry name" value="YidC_ALB_C"/>
</dbReference>
<feature type="compositionally biased region" description="Basic and acidic residues" evidence="10">
    <location>
        <begin position="350"/>
        <end position="376"/>
    </location>
</feature>
<feature type="region of interest" description="Disordered" evidence="10">
    <location>
        <begin position="301"/>
        <end position="381"/>
    </location>
</feature>
<evidence type="ECO:0000313" key="14">
    <source>
        <dbReference type="Proteomes" id="UP000824001"/>
    </source>
</evidence>
<feature type="compositionally biased region" description="Acidic residues" evidence="10">
    <location>
        <begin position="435"/>
        <end position="452"/>
    </location>
</feature>
<feature type="domain" description="Membrane insertase YidC/Oxa/ALB C-terminal" evidence="12">
    <location>
        <begin position="23"/>
        <end position="284"/>
    </location>
</feature>
<evidence type="ECO:0000256" key="8">
    <source>
        <dbReference type="ARBA" id="ARBA00023186"/>
    </source>
</evidence>
<dbReference type="CDD" id="cd20070">
    <property type="entry name" value="5TM_YidC_Alb3"/>
    <property type="match status" value="1"/>
</dbReference>
<keyword evidence="6 11" id="KW-1133">Transmembrane helix</keyword>
<evidence type="ECO:0000256" key="6">
    <source>
        <dbReference type="ARBA" id="ARBA00022989"/>
    </source>
</evidence>
<evidence type="ECO:0000313" key="13">
    <source>
        <dbReference type="EMBL" id="HIS66320.1"/>
    </source>
</evidence>
<reference evidence="13" key="1">
    <citation type="submission" date="2020-10" db="EMBL/GenBank/DDBJ databases">
        <authorList>
            <person name="Gilroy R."/>
        </authorList>
    </citation>
    <scope>NUCLEOTIDE SEQUENCE</scope>
    <source>
        <strain evidence="13">ChiHjej10B9-9673</strain>
    </source>
</reference>
<dbReference type="PANTHER" id="PTHR12428:SF65">
    <property type="entry name" value="CYTOCHROME C OXIDASE ASSEMBLY PROTEIN COX18, MITOCHONDRIAL"/>
    <property type="match status" value="1"/>
</dbReference>
<dbReference type="NCBIfam" id="TIGR03592">
    <property type="entry name" value="yidC_oxa1_cterm"/>
    <property type="match status" value="1"/>
</dbReference>
<feature type="transmembrane region" description="Helical" evidence="11">
    <location>
        <begin position="23"/>
        <end position="43"/>
    </location>
</feature>
<feature type="compositionally biased region" description="Acidic residues" evidence="10">
    <location>
        <begin position="417"/>
        <end position="428"/>
    </location>
</feature>
<keyword evidence="5" id="KW-0653">Protein transport</keyword>
<dbReference type="GO" id="GO:0051205">
    <property type="term" value="P:protein insertion into membrane"/>
    <property type="evidence" value="ECO:0007669"/>
    <property type="project" value="TreeGrafter"/>
</dbReference>
<dbReference type="InterPro" id="IPR028055">
    <property type="entry name" value="YidC/Oxa/ALB_C"/>
</dbReference>
<comment type="similarity">
    <text evidence="9">Belongs to the OXA1/ALB3/YidC family.</text>
</comment>
<dbReference type="Pfam" id="PF02096">
    <property type="entry name" value="60KD_IMP"/>
    <property type="match status" value="1"/>
</dbReference>
<reference evidence="13" key="2">
    <citation type="journal article" date="2021" name="PeerJ">
        <title>Extensive microbial diversity within the chicken gut microbiome revealed by metagenomics and culture.</title>
        <authorList>
            <person name="Gilroy R."/>
            <person name="Ravi A."/>
            <person name="Getino M."/>
            <person name="Pursley I."/>
            <person name="Horton D.L."/>
            <person name="Alikhan N.F."/>
            <person name="Baker D."/>
            <person name="Gharbi K."/>
            <person name="Hall N."/>
            <person name="Watson M."/>
            <person name="Adriaenssens E.M."/>
            <person name="Foster-Nyarko E."/>
            <person name="Jarju S."/>
            <person name="Secka A."/>
            <person name="Antonio M."/>
            <person name="Oren A."/>
            <person name="Chaudhuri R.R."/>
            <person name="La Ragione R."/>
            <person name="Hildebrand F."/>
            <person name="Pallen M.J."/>
        </authorList>
    </citation>
    <scope>NUCLEOTIDE SEQUENCE</scope>
    <source>
        <strain evidence="13">ChiHjej10B9-9673</strain>
    </source>
</reference>
<keyword evidence="2" id="KW-0813">Transport</keyword>
<dbReference type="GO" id="GO:0015031">
    <property type="term" value="P:protein transport"/>
    <property type="evidence" value="ECO:0007669"/>
    <property type="project" value="UniProtKB-KW"/>
</dbReference>
<organism evidence="13 14">
    <name type="scientific">Candidatus Scatomorpha merdipullorum</name>
    <dbReference type="NCBI Taxonomy" id="2840927"/>
    <lineage>
        <taxon>Bacteria</taxon>
        <taxon>Bacillati</taxon>
        <taxon>Bacillota</taxon>
        <taxon>Clostridia</taxon>
        <taxon>Eubacteriales</taxon>
        <taxon>Candidatus Scatomorpha</taxon>
    </lineage>
</organism>
<feature type="compositionally biased region" description="Basic and acidic residues" evidence="10">
    <location>
        <begin position="303"/>
        <end position="325"/>
    </location>
</feature>
<comment type="subcellular location">
    <subcellularLocation>
        <location evidence="1">Cell membrane</location>
        <topology evidence="1">Multi-pass membrane protein</topology>
    </subcellularLocation>
    <subcellularLocation>
        <location evidence="9">Membrane</location>
        <topology evidence="9">Multi-pass membrane protein</topology>
    </subcellularLocation>
</comment>
<evidence type="ECO:0000256" key="11">
    <source>
        <dbReference type="SAM" id="Phobius"/>
    </source>
</evidence>
<evidence type="ECO:0000256" key="2">
    <source>
        <dbReference type="ARBA" id="ARBA00022448"/>
    </source>
</evidence>
<feature type="transmembrane region" description="Helical" evidence="11">
    <location>
        <begin position="86"/>
        <end position="109"/>
    </location>
</feature>
<evidence type="ECO:0000256" key="9">
    <source>
        <dbReference type="RuleBase" id="RU003945"/>
    </source>
</evidence>
<dbReference type="GO" id="GO:0032977">
    <property type="term" value="F:membrane insertase activity"/>
    <property type="evidence" value="ECO:0007669"/>
    <property type="project" value="InterPro"/>
</dbReference>
<comment type="caution">
    <text evidence="13">The sequence shown here is derived from an EMBL/GenBank/DDBJ whole genome shotgun (WGS) entry which is preliminary data.</text>
</comment>
<feature type="compositionally biased region" description="Low complexity" evidence="10">
    <location>
        <begin position="402"/>
        <end position="412"/>
    </location>
</feature>
<dbReference type="AlphaFoldDB" id="A0A9D1FCA8"/>
<evidence type="ECO:0000256" key="1">
    <source>
        <dbReference type="ARBA" id="ARBA00004651"/>
    </source>
</evidence>
<protein>
    <submittedName>
        <fullName evidence="13">YidC/Oxa1 family membrane protein insertase</fullName>
    </submittedName>
</protein>